<comment type="caution">
    <text evidence="2">The sequence shown here is derived from an EMBL/GenBank/DDBJ whole genome shotgun (WGS) entry which is preliminary data.</text>
</comment>
<dbReference type="PANTHER" id="PTHR42938">
    <property type="entry name" value="FORMATE DEHYDROGENASE 1"/>
    <property type="match status" value="1"/>
</dbReference>
<evidence type="ECO:0000259" key="1">
    <source>
        <dbReference type="Pfam" id="PF00389"/>
    </source>
</evidence>
<dbReference type="PANTHER" id="PTHR42938:SF9">
    <property type="entry name" value="FORMATE DEHYDROGENASE 1"/>
    <property type="match status" value="1"/>
</dbReference>
<reference evidence="2" key="1">
    <citation type="journal article" date="2014" name="Front. Microbiol.">
        <title>High frequency of phylogenetically diverse reductive dehalogenase-homologous genes in deep subseafloor sedimentary metagenomes.</title>
        <authorList>
            <person name="Kawai M."/>
            <person name="Futagami T."/>
            <person name="Toyoda A."/>
            <person name="Takaki Y."/>
            <person name="Nishi S."/>
            <person name="Hori S."/>
            <person name="Arai W."/>
            <person name="Tsubouchi T."/>
            <person name="Morono Y."/>
            <person name="Uchiyama I."/>
            <person name="Ito T."/>
            <person name="Fujiyama A."/>
            <person name="Inagaki F."/>
            <person name="Takami H."/>
        </authorList>
    </citation>
    <scope>NUCLEOTIDE SEQUENCE</scope>
    <source>
        <strain evidence="2">Expedition CK06-06</strain>
    </source>
</reference>
<dbReference type="Pfam" id="PF00389">
    <property type="entry name" value="2-Hacid_dh"/>
    <property type="match status" value="1"/>
</dbReference>
<dbReference type="SUPFAM" id="SSF52283">
    <property type="entry name" value="Formate/glycerate dehydrogenase catalytic domain-like"/>
    <property type="match status" value="1"/>
</dbReference>
<feature type="non-terminal residue" evidence="2">
    <location>
        <position position="115"/>
    </location>
</feature>
<feature type="domain" description="D-isomer specific 2-hydroxyacid dehydrogenase catalytic" evidence="1">
    <location>
        <begin position="2"/>
        <end position="100"/>
    </location>
</feature>
<sequence>MLIYEPVHREGTRLLEEKCEVVYPESLEEAHLLTLAGDIDGIFIRANGTVSRRLIEAAPRLKVIGRHGVGVENIDLTAARENGATVVYAPTANAHSVAEHFMGLALMLACKMRVA</sequence>
<accession>X1U279</accession>
<dbReference type="InterPro" id="IPR006139">
    <property type="entry name" value="D-isomer_2_OHA_DH_cat_dom"/>
</dbReference>
<dbReference type="GO" id="GO:0051287">
    <property type="term" value="F:NAD binding"/>
    <property type="evidence" value="ECO:0007669"/>
    <property type="project" value="InterPro"/>
</dbReference>
<dbReference type="GO" id="GO:0016616">
    <property type="term" value="F:oxidoreductase activity, acting on the CH-OH group of donors, NAD or NADP as acceptor"/>
    <property type="evidence" value="ECO:0007669"/>
    <property type="project" value="InterPro"/>
</dbReference>
<name>X1U279_9ZZZZ</name>
<proteinExistence type="predicted"/>
<gene>
    <name evidence="2" type="ORF">S12H4_47576</name>
</gene>
<dbReference type="EMBL" id="BARW01029638">
    <property type="protein sequence ID" value="GAJ11658.1"/>
    <property type="molecule type" value="Genomic_DNA"/>
</dbReference>
<dbReference type="AlphaFoldDB" id="X1U279"/>
<organism evidence="2">
    <name type="scientific">marine sediment metagenome</name>
    <dbReference type="NCBI Taxonomy" id="412755"/>
    <lineage>
        <taxon>unclassified sequences</taxon>
        <taxon>metagenomes</taxon>
        <taxon>ecological metagenomes</taxon>
    </lineage>
</organism>
<evidence type="ECO:0000313" key="2">
    <source>
        <dbReference type="EMBL" id="GAJ11658.1"/>
    </source>
</evidence>
<protein>
    <recommendedName>
        <fullName evidence="1">D-isomer specific 2-hydroxyacid dehydrogenase catalytic domain-containing protein</fullName>
    </recommendedName>
</protein>
<dbReference type="Gene3D" id="3.40.50.720">
    <property type="entry name" value="NAD(P)-binding Rossmann-like Domain"/>
    <property type="match status" value="1"/>
</dbReference>